<dbReference type="OrthoDB" id="9811959at2"/>
<name>A0A1M4TFF9_9BACT</name>
<dbReference type="NCBIfam" id="TIGR02436">
    <property type="entry name" value="four helix bundle protein"/>
    <property type="match status" value="1"/>
</dbReference>
<dbReference type="RefSeq" id="WP_072998336.1">
    <property type="nucleotide sequence ID" value="NZ_FQUM01000001.1"/>
</dbReference>
<proteinExistence type="predicted"/>
<protein>
    <submittedName>
        <fullName evidence="1">Four helix bundle protein</fullName>
    </submittedName>
</protein>
<organism evidence="1 2">
    <name type="scientific">Mariniphaga anaerophila</name>
    <dbReference type="NCBI Taxonomy" id="1484053"/>
    <lineage>
        <taxon>Bacteria</taxon>
        <taxon>Pseudomonadati</taxon>
        <taxon>Bacteroidota</taxon>
        <taxon>Bacteroidia</taxon>
        <taxon>Marinilabiliales</taxon>
        <taxon>Prolixibacteraceae</taxon>
        <taxon>Mariniphaga</taxon>
    </lineage>
</organism>
<dbReference type="InterPro" id="IPR012657">
    <property type="entry name" value="23S_rRNA-intervening_sequence"/>
</dbReference>
<accession>A0A1M4TFF9</accession>
<dbReference type="Gene3D" id="1.20.1440.60">
    <property type="entry name" value="23S rRNA-intervening sequence"/>
    <property type="match status" value="1"/>
</dbReference>
<dbReference type="STRING" id="1484053.SAMN05444274_101346"/>
<dbReference type="SUPFAM" id="SSF158446">
    <property type="entry name" value="IVS-encoded protein-like"/>
    <property type="match status" value="1"/>
</dbReference>
<dbReference type="AlphaFoldDB" id="A0A1M4TFF9"/>
<sequence length="67" mass="7753">MSCLSIQKISAYSKSFDFSDEAWKVVIKRDCFVKDAIGRQFARAVDSISANIFEGFYRYLQHHNLTV</sequence>
<evidence type="ECO:0000313" key="2">
    <source>
        <dbReference type="Proteomes" id="UP000184164"/>
    </source>
</evidence>
<reference evidence="1 2" key="1">
    <citation type="submission" date="2016-11" db="EMBL/GenBank/DDBJ databases">
        <authorList>
            <person name="Jaros S."/>
            <person name="Januszkiewicz K."/>
            <person name="Wedrychowicz H."/>
        </authorList>
    </citation>
    <scope>NUCLEOTIDE SEQUENCE [LARGE SCALE GENOMIC DNA]</scope>
    <source>
        <strain evidence="1 2">DSM 26910</strain>
    </source>
</reference>
<dbReference type="InterPro" id="IPR036583">
    <property type="entry name" value="23S_rRNA_IVS_sf"/>
</dbReference>
<evidence type="ECO:0000313" key="1">
    <source>
        <dbReference type="EMBL" id="SHE43230.1"/>
    </source>
</evidence>
<dbReference type="Proteomes" id="UP000184164">
    <property type="component" value="Unassembled WGS sequence"/>
</dbReference>
<gene>
    <name evidence="1" type="ORF">SAMN05444274_101346</name>
</gene>
<keyword evidence="2" id="KW-1185">Reference proteome</keyword>
<dbReference type="EMBL" id="FQUM01000001">
    <property type="protein sequence ID" value="SHE43230.1"/>
    <property type="molecule type" value="Genomic_DNA"/>
</dbReference>